<dbReference type="EMBL" id="DAAVBT010000005">
    <property type="protein sequence ID" value="HAF4143307.1"/>
    <property type="molecule type" value="Genomic_DNA"/>
</dbReference>
<dbReference type="AlphaFoldDB" id="A0A746Y879"/>
<dbReference type="CDD" id="cd17246">
    <property type="entry name" value="RMtype1_S_SonII-TRD2-CR2_like"/>
    <property type="match status" value="1"/>
</dbReference>
<proteinExistence type="inferred from homology"/>
<accession>A0A746Y879</accession>
<gene>
    <name evidence="5" type="ORF">G8D47_002674</name>
</gene>
<sequence>MAVEKLIVDHIDTWTTARQTRSTTGRGSSGKIDLYGIKKLRELILELAVRGKLVPQDPNDEPASVLLKRIAAEKAELVKQGKIKKQKPLPEISEEEKPFELPVGWEWVRLGEISDAVTGNAFKTSEYSDEGTFVLRVTNINPDGSINLTDSKFIPHNIAENKYSNFSLVEGDILLVMVGGSLGKIGIVDSECLPALLNQNMWKMVNTRSIRNDFFIFGLKFINANQLNITHSTHGHLAQGDYLSKCFPLAPKDEQTRIINKVNVLMSLCDQLEQHSLTSLDAHQQLVETLLTTLTDSQNADQLAENWSRISEHFDTLFTTEASIDALKQTILQLAVMGKLVPQDSNDEPASELLKRIAQEKAQLVKDGKMKKQKPLPPISDEEKPFELPEGWVYCRMDDLCSAITSGSTPSKEIFSTDDGIPYLKVYNIRNQQIDFKYQPQFIQRQYHFEKMQRSILYPGDVIMNIVGPPLGKIAIIPDYYPEWNCNQAIVLFRLIKKDLNEYIYTYLLSGIFLDFIELIGTAGQDNISIAKSKNIVIPLPPIYEQKKIVEKLSEIMNVISELKHKINITKQTQLHLADALTDAAIN</sequence>
<organism evidence="5">
    <name type="scientific">Salmonella enterica</name>
    <name type="common">Salmonella choleraesuis</name>
    <dbReference type="NCBI Taxonomy" id="28901"/>
    <lineage>
        <taxon>Bacteria</taxon>
        <taxon>Pseudomonadati</taxon>
        <taxon>Pseudomonadota</taxon>
        <taxon>Gammaproteobacteria</taxon>
        <taxon>Enterobacterales</taxon>
        <taxon>Enterobacteriaceae</taxon>
        <taxon>Salmonella</taxon>
    </lineage>
</organism>
<dbReference type="GO" id="GO:0004519">
    <property type="term" value="F:endonuclease activity"/>
    <property type="evidence" value="ECO:0007669"/>
    <property type="project" value="UniProtKB-KW"/>
</dbReference>
<keyword evidence="5" id="KW-0540">Nuclease</keyword>
<dbReference type="PANTHER" id="PTHR43140:SF1">
    <property type="entry name" value="TYPE I RESTRICTION ENZYME ECOKI SPECIFICITY SUBUNIT"/>
    <property type="match status" value="1"/>
</dbReference>
<dbReference type="Pfam" id="PF01420">
    <property type="entry name" value="Methylase_S"/>
    <property type="match status" value="2"/>
</dbReference>
<dbReference type="InterPro" id="IPR051212">
    <property type="entry name" value="Type-I_RE_S_subunit"/>
</dbReference>
<evidence type="ECO:0000313" key="5">
    <source>
        <dbReference type="EMBL" id="HAF4143307.1"/>
    </source>
</evidence>
<comment type="similarity">
    <text evidence="1">Belongs to the type-I restriction system S methylase family.</text>
</comment>
<comment type="caution">
    <text evidence="5">The sequence shown here is derived from an EMBL/GenBank/DDBJ whole genome shotgun (WGS) entry which is preliminary data.</text>
</comment>
<evidence type="ECO:0000256" key="3">
    <source>
        <dbReference type="ARBA" id="ARBA00023125"/>
    </source>
</evidence>
<evidence type="ECO:0000256" key="1">
    <source>
        <dbReference type="ARBA" id="ARBA00010923"/>
    </source>
</evidence>
<dbReference type="CDD" id="cd17278">
    <property type="entry name" value="RMtype1_S_LdeBORF1052P-TRD2-CR2"/>
    <property type="match status" value="1"/>
</dbReference>
<dbReference type="InterPro" id="IPR000055">
    <property type="entry name" value="Restrct_endonuc_typeI_TRD"/>
</dbReference>
<keyword evidence="5" id="KW-0255">Endonuclease</keyword>
<dbReference type="PANTHER" id="PTHR43140">
    <property type="entry name" value="TYPE-1 RESTRICTION ENZYME ECOKI SPECIFICITY PROTEIN"/>
    <property type="match status" value="1"/>
</dbReference>
<feature type="domain" description="Type I restriction modification DNA specificity" evidence="4">
    <location>
        <begin position="389"/>
        <end position="568"/>
    </location>
</feature>
<dbReference type="Gene3D" id="3.90.220.20">
    <property type="entry name" value="DNA methylase specificity domains"/>
    <property type="match status" value="2"/>
</dbReference>
<dbReference type="GO" id="GO:0003677">
    <property type="term" value="F:DNA binding"/>
    <property type="evidence" value="ECO:0007669"/>
    <property type="project" value="UniProtKB-KW"/>
</dbReference>
<keyword evidence="2" id="KW-0680">Restriction system</keyword>
<dbReference type="InterPro" id="IPR044946">
    <property type="entry name" value="Restrct_endonuc_typeI_TRD_sf"/>
</dbReference>
<keyword evidence="3" id="KW-0238">DNA-binding</keyword>
<reference evidence="5" key="2">
    <citation type="submission" date="2020-02" db="EMBL/GenBank/DDBJ databases">
        <authorList>
            <consortium name="NCBI Pathogen Detection Project"/>
        </authorList>
    </citation>
    <scope>NUCLEOTIDE SEQUENCE</scope>
    <source>
        <strain evidence="5">CFIAFB20140121</strain>
    </source>
</reference>
<name>A0A746Y879_SALER</name>
<keyword evidence="5" id="KW-0378">Hydrolase</keyword>
<evidence type="ECO:0000259" key="4">
    <source>
        <dbReference type="Pfam" id="PF01420"/>
    </source>
</evidence>
<evidence type="ECO:0000256" key="2">
    <source>
        <dbReference type="ARBA" id="ARBA00022747"/>
    </source>
</evidence>
<protein>
    <submittedName>
        <fullName evidence="5">Restriction endonuclease subunit S</fullName>
    </submittedName>
</protein>
<reference evidence="5" key="1">
    <citation type="journal article" date="2018" name="Genome Biol.">
        <title>SKESA: strategic k-mer extension for scrupulous assemblies.</title>
        <authorList>
            <person name="Souvorov A."/>
            <person name="Agarwala R."/>
            <person name="Lipman D.J."/>
        </authorList>
    </citation>
    <scope>NUCLEOTIDE SEQUENCE</scope>
    <source>
        <strain evidence="5">CFIAFB20140121</strain>
    </source>
</reference>
<feature type="domain" description="Type I restriction modification DNA specificity" evidence="4">
    <location>
        <begin position="102"/>
        <end position="278"/>
    </location>
</feature>
<dbReference type="SUPFAM" id="SSF116734">
    <property type="entry name" value="DNA methylase specificity domain"/>
    <property type="match status" value="2"/>
</dbReference>
<dbReference type="GO" id="GO:0009307">
    <property type="term" value="P:DNA restriction-modification system"/>
    <property type="evidence" value="ECO:0007669"/>
    <property type="project" value="UniProtKB-KW"/>
</dbReference>